<gene>
    <name evidence="2" type="ORF">HNR19_000291</name>
</gene>
<reference evidence="2 3" key="1">
    <citation type="submission" date="2020-07" db="EMBL/GenBank/DDBJ databases">
        <title>Sequencing the genomes of 1000 actinobacteria strains.</title>
        <authorList>
            <person name="Klenk H.-P."/>
        </authorList>
    </citation>
    <scope>NUCLEOTIDE SEQUENCE [LARGE SCALE GENOMIC DNA]</scope>
    <source>
        <strain evidence="2 3">DSM 103833</strain>
    </source>
</reference>
<dbReference type="InterPro" id="IPR027417">
    <property type="entry name" value="P-loop_NTPase"/>
</dbReference>
<comment type="caution">
    <text evidence="2">The sequence shown here is derived from an EMBL/GenBank/DDBJ whole genome shotgun (WGS) entry which is preliminary data.</text>
</comment>
<dbReference type="SUPFAM" id="SSF52540">
    <property type="entry name" value="P-loop containing nucleoside triphosphate hydrolases"/>
    <property type="match status" value="1"/>
</dbReference>
<dbReference type="Proteomes" id="UP000530424">
    <property type="component" value="Unassembled WGS sequence"/>
</dbReference>
<proteinExistence type="predicted"/>
<dbReference type="Gene3D" id="3.40.50.300">
    <property type="entry name" value="P-loop containing nucleotide triphosphate hydrolases"/>
    <property type="match status" value="2"/>
</dbReference>
<dbReference type="RefSeq" id="WP_179666223.1">
    <property type="nucleotide sequence ID" value="NZ_JACCFP010000001.1"/>
</dbReference>
<protein>
    <recommendedName>
        <fullName evidence="4">AAA-like domain-containing protein</fullName>
    </recommendedName>
</protein>
<accession>A0A853BZN2</accession>
<feature type="compositionally biased region" description="Polar residues" evidence="1">
    <location>
        <begin position="831"/>
        <end position="840"/>
    </location>
</feature>
<feature type="region of interest" description="Disordered" evidence="1">
    <location>
        <begin position="809"/>
        <end position="840"/>
    </location>
</feature>
<name>A0A853BZN2_9ACTN</name>
<dbReference type="Pfam" id="PF12846">
    <property type="entry name" value="AAA_10"/>
    <property type="match status" value="1"/>
</dbReference>
<dbReference type="PANTHER" id="PTHR30121">
    <property type="entry name" value="UNCHARACTERIZED PROTEIN YJGR-RELATED"/>
    <property type="match status" value="1"/>
</dbReference>
<dbReference type="AlphaFoldDB" id="A0A853BZN2"/>
<organism evidence="2 3">
    <name type="scientific">Nocardioides thalensis</name>
    <dbReference type="NCBI Taxonomy" id="1914755"/>
    <lineage>
        <taxon>Bacteria</taxon>
        <taxon>Bacillati</taxon>
        <taxon>Actinomycetota</taxon>
        <taxon>Actinomycetes</taxon>
        <taxon>Propionibacteriales</taxon>
        <taxon>Nocardioidaceae</taxon>
        <taxon>Nocardioides</taxon>
    </lineage>
</organism>
<dbReference type="EMBL" id="JACCFP010000001">
    <property type="protein sequence ID" value="NYI99592.1"/>
    <property type="molecule type" value="Genomic_DNA"/>
</dbReference>
<evidence type="ECO:0000313" key="2">
    <source>
        <dbReference type="EMBL" id="NYI99592.1"/>
    </source>
</evidence>
<evidence type="ECO:0000313" key="3">
    <source>
        <dbReference type="Proteomes" id="UP000530424"/>
    </source>
</evidence>
<evidence type="ECO:0000256" key="1">
    <source>
        <dbReference type="SAM" id="MobiDB-lite"/>
    </source>
</evidence>
<dbReference type="InterPro" id="IPR051162">
    <property type="entry name" value="T4SS_component"/>
</dbReference>
<evidence type="ECO:0008006" key="4">
    <source>
        <dbReference type="Google" id="ProtNLM"/>
    </source>
</evidence>
<sequence length="840" mass="92507">MIAWYLAEPQTWSFRSVPEGEGLIRAQATQLAQLVGNTVHCRVTSRPYPVSHWARVAYSNAPDPRPGFEAMMNRDQVHMLRHAQADKLVYYGVDLGHRGAALRVLSSVMAGAASREMRHLQDRLDTVDAIMAGRGLECAPAAGRDLEWLLARSFALGCPVPVPDARAQEERHLDVDEFIESVAWSAEPLAPTVQITTSMNERQLTRHVCVLTVARIGDIAIPEEHEPWMAKADRVGFPVEWSFRVQPRAAEQTSREMAALTNRIDSQVGHWRDDHGKRPPKQLQRQADRAADIEDEMRREFTGLSTRTRGWYRLAVAGDSEEEALDRAQRVIELYQPQIKVIRPIGQFHLAREFVPGEPLATTAHTRKFPVLKVAAGLPAITAEVGDRRGFHIGETAGLAARAVCFDPWFLPEVAEASGLVPIVGTPGSGKSTLMGLITYKAILSGVRGVGMDPAGRMQKMLELPELAPLTRSVDVLGGHPGSLSPYGVVPEPNRALVELDSKSADDFDHRMRLATSAANATRRDLAFSTLRWCLPFLMGRHEEVQKRLRAAVMKAPADLRSSAWTVVELLSAGDETDQEIARELHAARESELGRLFFSVETQTREDRERVAGLHPARFVMFNLKGLIAPDPAKVPMEDWRPEELLARPIMTLASWSALQVIYRGDPHERKLFMLDEAHEVTEGSGAGRALVYKLSSDSRKNNCAALVSTQNASVVLGSDINNFVGAAFVGRARSEDAQKDALRLLGKPEDAGYEEILANLSPQSRRSEGRLGYREFIYRDGLGVSGGMEKIRVTLAHHPQLAAALDTTADPDKRVAEASTASAVPEESDSSTVATEDVA</sequence>
<dbReference type="PANTHER" id="PTHR30121:SF6">
    <property type="entry name" value="SLR6007 PROTEIN"/>
    <property type="match status" value="1"/>
</dbReference>
<keyword evidence="3" id="KW-1185">Reference proteome</keyword>